<organism evidence="1">
    <name type="scientific">Drosophila melanogaster</name>
    <name type="common">Fruit fly</name>
    <dbReference type="NCBI Taxonomy" id="7227"/>
    <lineage>
        <taxon>Eukaryota</taxon>
        <taxon>Metazoa</taxon>
        <taxon>Ecdysozoa</taxon>
        <taxon>Arthropoda</taxon>
        <taxon>Hexapoda</taxon>
        <taxon>Insecta</taxon>
        <taxon>Pterygota</taxon>
        <taxon>Neoptera</taxon>
        <taxon>Endopterygota</taxon>
        <taxon>Diptera</taxon>
        <taxon>Brachycera</taxon>
        <taxon>Muscomorpha</taxon>
        <taxon>Ephydroidea</taxon>
        <taxon>Drosophilidae</taxon>
        <taxon>Drosophila</taxon>
        <taxon>Sophophora</taxon>
    </lineage>
</organism>
<evidence type="ECO:0000313" key="1">
    <source>
        <dbReference type="EMBL" id="AAM50313.1"/>
    </source>
</evidence>
<dbReference type="EMBL" id="AY119659">
    <property type="protein sequence ID" value="AAM50313.1"/>
    <property type="molecule type" value="mRNA"/>
</dbReference>
<accession>Q8MRG0</accession>
<sequence length="118" mass="12415">MANVMVTVTVIFMDFTSPTTHTLVTTQTESRCEKRARVARAHRLGAPGKSQHFPGRGGLMEIGVAVSITQCWPKYSPAKGIAPSVHGSPAGPILMAMGQVKVRELCSVAAGKAVLVNG</sequence>
<dbReference type="AlphaFoldDB" id="Q8MRG0"/>
<reference evidence="1" key="1">
    <citation type="submission" date="2002-06" db="EMBL/GenBank/DDBJ databases">
        <authorList>
            <person name="Stapleton M."/>
            <person name="Brokstein P."/>
            <person name="Hong L."/>
            <person name="Agbayani A."/>
            <person name="Carlson J."/>
            <person name="Champe M."/>
            <person name="Chavez C."/>
            <person name="Dorsett V."/>
            <person name="Dresnek D."/>
            <person name="Farfan D."/>
            <person name="Frise E."/>
            <person name="George R."/>
            <person name="Gonzalez M."/>
            <person name="Guarin H."/>
            <person name="Kronmiller B."/>
            <person name="Li P."/>
            <person name="Liao G."/>
            <person name="Miranda A."/>
            <person name="Mungall C.J."/>
            <person name="Nunoo J."/>
            <person name="Pacleb J."/>
            <person name="Paragas V."/>
            <person name="Park S."/>
            <person name="Patel S."/>
            <person name="Phouanenavong S."/>
            <person name="Wan K."/>
            <person name="Yu C."/>
            <person name="Lewis S.E."/>
            <person name="Rubin G.M."/>
            <person name="Celniker S."/>
        </authorList>
    </citation>
    <scope>NUCLEOTIDE SEQUENCE</scope>
</reference>
<name>Q8MRG0_DROME</name>
<proteinExistence type="evidence at transcript level"/>
<protein>
    <submittedName>
        <fullName evidence="1">SD04739p</fullName>
    </submittedName>
</protein>